<accession>A0A6C2YLZ3</accession>
<dbReference type="PANTHER" id="PTHR35596:SF1">
    <property type="entry name" value="MICROBIAL-TYPE PARG CATALYTIC DOMAIN-CONTAINING PROTEIN"/>
    <property type="match status" value="1"/>
</dbReference>
<evidence type="ECO:0000313" key="2">
    <source>
        <dbReference type="EMBL" id="VIP01942.1"/>
    </source>
</evidence>
<dbReference type="Gene3D" id="3.40.220.10">
    <property type="entry name" value="Leucine Aminopeptidase, subunit E, domain 1"/>
    <property type="match status" value="1"/>
</dbReference>
<dbReference type="SUPFAM" id="SSF52949">
    <property type="entry name" value="Macro domain-like"/>
    <property type="match status" value="1"/>
</dbReference>
<dbReference type="NCBIfam" id="TIGR02452">
    <property type="entry name" value="TIGR02452 family protein"/>
    <property type="match status" value="1"/>
</dbReference>
<dbReference type="EMBL" id="LR593887">
    <property type="protein sequence ID" value="VTR99914.1"/>
    <property type="molecule type" value="Genomic_DNA"/>
</dbReference>
<evidence type="ECO:0000313" key="3">
    <source>
        <dbReference type="Proteomes" id="UP000464378"/>
    </source>
</evidence>
<dbReference type="KEGG" id="tim:GMBLW1_20180"/>
<dbReference type="Pfam" id="PF10021">
    <property type="entry name" value="PARG_cat_microb"/>
    <property type="match status" value="1"/>
</dbReference>
<proteinExistence type="predicted"/>
<dbReference type="InParanoid" id="A0A6C2YLZ3"/>
<reference evidence="2" key="1">
    <citation type="submission" date="2019-04" db="EMBL/GenBank/DDBJ databases">
        <authorList>
            <consortium name="Science for Life Laboratories"/>
        </authorList>
    </citation>
    <scope>NUCLEOTIDE SEQUENCE</scope>
    <source>
        <strain evidence="2">MBLW1</strain>
    </source>
</reference>
<dbReference type="InterPro" id="IPR043472">
    <property type="entry name" value="Macro_dom-like"/>
</dbReference>
<dbReference type="PIRSF" id="PIRSF014899">
    <property type="entry name" value="UCP014899"/>
    <property type="match status" value="1"/>
</dbReference>
<name>A0A6C2YLZ3_9BACT</name>
<organism evidence="2">
    <name type="scientific">Tuwongella immobilis</name>
    <dbReference type="NCBI Taxonomy" id="692036"/>
    <lineage>
        <taxon>Bacteria</taxon>
        <taxon>Pseudomonadati</taxon>
        <taxon>Planctomycetota</taxon>
        <taxon>Planctomycetia</taxon>
        <taxon>Gemmatales</taxon>
        <taxon>Gemmataceae</taxon>
        <taxon>Tuwongella</taxon>
    </lineage>
</organism>
<keyword evidence="3" id="KW-1185">Reference proteome</keyword>
<evidence type="ECO:0000259" key="1">
    <source>
        <dbReference type="Pfam" id="PF10021"/>
    </source>
</evidence>
<dbReference type="PANTHER" id="PTHR35596">
    <property type="entry name" value="DUF2263 DOMAIN-CONTAINING PROTEIN"/>
    <property type="match status" value="1"/>
</dbReference>
<dbReference type="Proteomes" id="UP000464378">
    <property type="component" value="Chromosome"/>
</dbReference>
<dbReference type="AlphaFoldDB" id="A0A6C2YLZ3"/>
<feature type="domain" description="Microbial-type PARG catalytic" evidence="1">
    <location>
        <begin position="10"/>
        <end position="154"/>
    </location>
</feature>
<dbReference type="EMBL" id="LR586016">
    <property type="protein sequence ID" value="VIP01942.1"/>
    <property type="molecule type" value="Genomic_DNA"/>
</dbReference>
<protein>
    <recommendedName>
        <fullName evidence="1">Microbial-type PARG catalytic domain-containing protein</fullName>
    </recommendedName>
</protein>
<dbReference type="RefSeq" id="WP_162657175.1">
    <property type="nucleotide sequence ID" value="NZ_LR593887.1"/>
</dbReference>
<sequence length="272" mass="29945">MSKRDRQQLAEQTVAVLEQGWYLNGLGERIDLTETLAAARDGTVDYPSGSALPRLPSADASTQFEVTNESTLQALIRLNDEGETRVGVLNFASAKNPGGGFLGGAQAQEESLARSSGLYPCLCRSEMYDFHRQQRDLRYSDWVVYSPDVPVIRDDSGDWLPRPILAGMLTCPAVNAGEYLRHQPRAQSEIAGIMRKRCQRVLQVAAAHRHQTLILGAWGCGVFRNDPKMIAECFRDALMGSCHGLFNRVVFAILDNSSAQSSLAAFHALFRG</sequence>
<gene>
    <name evidence="2" type="ORF">GMBLW1_20180</name>
</gene>
<dbReference type="InterPro" id="IPR012664">
    <property type="entry name" value="CHP02452"/>
</dbReference>
<dbReference type="InterPro" id="IPR019261">
    <property type="entry name" value="PARG_cat_microbial"/>
</dbReference>